<dbReference type="GO" id="GO:0016491">
    <property type="term" value="F:oxidoreductase activity"/>
    <property type="evidence" value="ECO:0007669"/>
    <property type="project" value="UniProtKB-KW"/>
</dbReference>
<dbReference type="PROSITE" id="PS51296">
    <property type="entry name" value="RIESKE"/>
    <property type="match status" value="1"/>
</dbReference>
<evidence type="ECO:0000313" key="9">
    <source>
        <dbReference type="Proteomes" id="UP000075260"/>
    </source>
</evidence>
<dbReference type="OrthoDB" id="7456916at2"/>
<evidence type="ECO:0000256" key="6">
    <source>
        <dbReference type="ARBA" id="ARBA00023014"/>
    </source>
</evidence>
<name>A0A150QJJ2_SORCE</name>
<sequence length="307" mass="34164">MSARIPLPPFPRGWFQVASSDELSTGGPLPLRCFGRDLVLFRTQDGEARVLDAHCPHLGAHLGIGGRVEQGGIRCPFHGWVISGEGACVHIPYADTIPPKARVRAWETRELDGAILVHHAIGGEPPAFEIPPLAEARSTAWSMDTTRRWRIRTHVQETLENIVDPAHFVTVHSMPEAPRTEVEVEGHIIRSRSAVKQRGPGGQVVDGTITWEGHGMGYGTIRFTGIVELLFVNTVTPVDDELVDVRVAFWLRKDGAQRLGQALAAEVCRQIEEDIPIWENKIYRPQPVLCVGEKTIMTFRKWSSQFL</sequence>
<organism evidence="8 9">
    <name type="scientific">Sorangium cellulosum</name>
    <name type="common">Polyangium cellulosum</name>
    <dbReference type="NCBI Taxonomy" id="56"/>
    <lineage>
        <taxon>Bacteria</taxon>
        <taxon>Pseudomonadati</taxon>
        <taxon>Myxococcota</taxon>
        <taxon>Polyangia</taxon>
        <taxon>Polyangiales</taxon>
        <taxon>Polyangiaceae</taxon>
        <taxon>Sorangium</taxon>
    </lineage>
</organism>
<protein>
    <recommendedName>
        <fullName evidence="7">Rieske domain-containing protein</fullName>
    </recommendedName>
</protein>
<dbReference type="PANTHER" id="PTHR21266:SF60">
    <property type="entry name" value="3-KETOSTEROID-9-ALPHA-MONOOXYGENASE, OXYGENASE COMPONENT"/>
    <property type="match status" value="1"/>
</dbReference>
<dbReference type="GO" id="GO:0051537">
    <property type="term" value="F:2 iron, 2 sulfur cluster binding"/>
    <property type="evidence" value="ECO:0007669"/>
    <property type="project" value="UniProtKB-KW"/>
</dbReference>
<comment type="caution">
    <text evidence="8">The sequence shown here is derived from an EMBL/GenBank/DDBJ whole genome shotgun (WGS) entry which is preliminary data.</text>
</comment>
<dbReference type="CDD" id="cd03469">
    <property type="entry name" value="Rieske_RO_Alpha_N"/>
    <property type="match status" value="1"/>
</dbReference>
<comment type="cofactor">
    <cofactor evidence="1">
        <name>Fe cation</name>
        <dbReference type="ChEBI" id="CHEBI:24875"/>
    </cofactor>
</comment>
<dbReference type="InterPro" id="IPR050584">
    <property type="entry name" value="Cholesterol_7-desaturase"/>
</dbReference>
<dbReference type="Gene3D" id="3.90.380.10">
    <property type="entry name" value="Naphthalene 1,2-dioxygenase Alpha Subunit, Chain A, domain 1"/>
    <property type="match status" value="1"/>
</dbReference>
<dbReference type="SUPFAM" id="SSF50022">
    <property type="entry name" value="ISP domain"/>
    <property type="match status" value="1"/>
</dbReference>
<dbReference type="SUPFAM" id="SSF55961">
    <property type="entry name" value="Bet v1-like"/>
    <property type="match status" value="1"/>
</dbReference>
<keyword evidence="3" id="KW-0479">Metal-binding</keyword>
<keyword evidence="4" id="KW-0560">Oxidoreductase</keyword>
<evidence type="ECO:0000259" key="7">
    <source>
        <dbReference type="PROSITE" id="PS51296"/>
    </source>
</evidence>
<gene>
    <name evidence="8" type="ORF">BE15_16615</name>
</gene>
<evidence type="ECO:0000256" key="4">
    <source>
        <dbReference type="ARBA" id="ARBA00023002"/>
    </source>
</evidence>
<dbReference type="GO" id="GO:0046872">
    <property type="term" value="F:metal ion binding"/>
    <property type="evidence" value="ECO:0007669"/>
    <property type="project" value="UniProtKB-KW"/>
</dbReference>
<dbReference type="PANTHER" id="PTHR21266">
    <property type="entry name" value="IRON-SULFUR DOMAIN CONTAINING PROTEIN"/>
    <property type="match status" value="1"/>
</dbReference>
<dbReference type="GO" id="GO:0008203">
    <property type="term" value="P:cholesterol metabolic process"/>
    <property type="evidence" value="ECO:0007669"/>
    <property type="project" value="InterPro"/>
</dbReference>
<dbReference type="RefSeq" id="WP_061609301.1">
    <property type="nucleotide sequence ID" value="NZ_JEMA01000589.1"/>
</dbReference>
<reference evidence="8 9" key="1">
    <citation type="submission" date="2014-02" db="EMBL/GenBank/DDBJ databases">
        <title>The small core and large imbalanced accessory genome model reveals a collaborative survival strategy of Sorangium cellulosum strains in nature.</title>
        <authorList>
            <person name="Han K."/>
            <person name="Peng R."/>
            <person name="Blom J."/>
            <person name="Li Y.-Z."/>
        </authorList>
    </citation>
    <scope>NUCLEOTIDE SEQUENCE [LARGE SCALE GENOMIC DNA]</scope>
    <source>
        <strain evidence="8 9">So0008-312</strain>
    </source>
</reference>
<dbReference type="InterPro" id="IPR017941">
    <property type="entry name" value="Rieske_2Fe-2S"/>
</dbReference>
<dbReference type="Gene3D" id="2.102.10.10">
    <property type="entry name" value="Rieske [2Fe-2S] iron-sulphur domain"/>
    <property type="match status" value="1"/>
</dbReference>
<dbReference type="InterPro" id="IPR036922">
    <property type="entry name" value="Rieske_2Fe-2S_sf"/>
</dbReference>
<dbReference type="Pfam" id="PF19298">
    <property type="entry name" value="KshA_C"/>
    <property type="match status" value="1"/>
</dbReference>
<keyword evidence="6" id="KW-0411">Iron-sulfur</keyword>
<keyword evidence="5" id="KW-0408">Iron</keyword>
<dbReference type="AlphaFoldDB" id="A0A150QJJ2"/>
<accession>A0A150QJJ2</accession>
<dbReference type="EMBL" id="JEMA01000589">
    <property type="protein sequence ID" value="KYF68167.1"/>
    <property type="molecule type" value="Genomic_DNA"/>
</dbReference>
<dbReference type="Proteomes" id="UP000075260">
    <property type="component" value="Unassembled WGS sequence"/>
</dbReference>
<dbReference type="GO" id="GO:0005737">
    <property type="term" value="C:cytoplasm"/>
    <property type="evidence" value="ECO:0007669"/>
    <property type="project" value="TreeGrafter"/>
</dbReference>
<feature type="domain" description="Rieske" evidence="7">
    <location>
        <begin position="14"/>
        <end position="117"/>
    </location>
</feature>
<evidence type="ECO:0000256" key="2">
    <source>
        <dbReference type="ARBA" id="ARBA00022714"/>
    </source>
</evidence>
<evidence type="ECO:0000256" key="1">
    <source>
        <dbReference type="ARBA" id="ARBA00001962"/>
    </source>
</evidence>
<evidence type="ECO:0000313" key="8">
    <source>
        <dbReference type="EMBL" id="KYF68167.1"/>
    </source>
</evidence>
<evidence type="ECO:0000256" key="5">
    <source>
        <dbReference type="ARBA" id="ARBA00023004"/>
    </source>
</evidence>
<evidence type="ECO:0000256" key="3">
    <source>
        <dbReference type="ARBA" id="ARBA00022723"/>
    </source>
</evidence>
<dbReference type="InterPro" id="IPR045605">
    <property type="entry name" value="KshA-like_C"/>
</dbReference>
<proteinExistence type="predicted"/>
<keyword evidence="2" id="KW-0001">2Fe-2S</keyword>
<dbReference type="Pfam" id="PF00355">
    <property type="entry name" value="Rieske"/>
    <property type="match status" value="1"/>
</dbReference>